<dbReference type="Proteomes" id="UP000199274">
    <property type="component" value="Unassembled WGS sequence"/>
</dbReference>
<organism evidence="2 3">
    <name type="scientific">Flavobacterium omnivorum</name>
    <dbReference type="NCBI Taxonomy" id="178355"/>
    <lineage>
        <taxon>Bacteria</taxon>
        <taxon>Pseudomonadati</taxon>
        <taxon>Bacteroidota</taxon>
        <taxon>Flavobacteriia</taxon>
        <taxon>Flavobacteriales</taxon>
        <taxon>Flavobacteriaceae</taxon>
        <taxon>Flavobacterium</taxon>
    </lineage>
</organism>
<keyword evidence="3" id="KW-1185">Reference proteome</keyword>
<evidence type="ECO:0000313" key="3">
    <source>
        <dbReference type="Proteomes" id="UP000199274"/>
    </source>
</evidence>
<feature type="transmembrane region" description="Helical" evidence="1">
    <location>
        <begin position="31"/>
        <end position="48"/>
    </location>
</feature>
<dbReference type="EMBL" id="FNDB01000011">
    <property type="protein sequence ID" value="SDH64102.1"/>
    <property type="molecule type" value="Genomic_DNA"/>
</dbReference>
<dbReference type="STRING" id="178355.SAMN04488062_11116"/>
<name>A0A1G8E2B8_9FLAO</name>
<keyword evidence="1" id="KW-0472">Membrane</keyword>
<dbReference type="AlphaFoldDB" id="A0A1G8E2B8"/>
<keyword evidence="1" id="KW-0812">Transmembrane</keyword>
<accession>A0A1G8E2B8</accession>
<proteinExistence type="predicted"/>
<evidence type="ECO:0000313" key="2">
    <source>
        <dbReference type="EMBL" id="SDH64102.1"/>
    </source>
</evidence>
<reference evidence="3" key="1">
    <citation type="submission" date="2016-10" db="EMBL/GenBank/DDBJ databases">
        <authorList>
            <person name="Varghese N."/>
            <person name="Submissions S."/>
        </authorList>
    </citation>
    <scope>NUCLEOTIDE SEQUENCE [LARGE SCALE GENOMIC DNA]</scope>
    <source>
        <strain evidence="3">CGMCC 1.2747</strain>
    </source>
</reference>
<gene>
    <name evidence="2" type="ORF">SAMN04488062_11116</name>
</gene>
<evidence type="ECO:0000256" key="1">
    <source>
        <dbReference type="SAM" id="Phobius"/>
    </source>
</evidence>
<protein>
    <submittedName>
        <fullName evidence="2">Uncharacterized protein</fullName>
    </submittedName>
</protein>
<feature type="transmembrane region" description="Helical" evidence="1">
    <location>
        <begin position="7"/>
        <end position="25"/>
    </location>
</feature>
<keyword evidence="1" id="KW-1133">Transmembrane helix</keyword>
<sequence length="71" mass="8022">MKLTRSFLTLMLWTVILIIATLSTIQLDDLILSELSYAVILIALLNLIRLPSYNTIKPIFTNGKNTKNSID</sequence>